<organism evidence="1">
    <name type="scientific">Rhizophora mucronata</name>
    <name type="common">Asiatic mangrove</name>
    <dbReference type="NCBI Taxonomy" id="61149"/>
    <lineage>
        <taxon>Eukaryota</taxon>
        <taxon>Viridiplantae</taxon>
        <taxon>Streptophyta</taxon>
        <taxon>Embryophyta</taxon>
        <taxon>Tracheophyta</taxon>
        <taxon>Spermatophyta</taxon>
        <taxon>Magnoliopsida</taxon>
        <taxon>eudicotyledons</taxon>
        <taxon>Gunneridae</taxon>
        <taxon>Pentapetalae</taxon>
        <taxon>rosids</taxon>
        <taxon>fabids</taxon>
        <taxon>Malpighiales</taxon>
        <taxon>Rhizophoraceae</taxon>
        <taxon>Rhizophora</taxon>
    </lineage>
</organism>
<name>A0A2P2P734_RHIMU</name>
<dbReference type="EMBL" id="GGEC01069989">
    <property type="protein sequence ID" value="MBX50473.1"/>
    <property type="molecule type" value="Transcribed_RNA"/>
</dbReference>
<accession>A0A2P2P734</accession>
<proteinExistence type="predicted"/>
<evidence type="ECO:0000313" key="1">
    <source>
        <dbReference type="EMBL" id="MBX50473.1"/>
    </source>
</evidence>
<dbReference type="AlphaFoldDB" id="A0A2P2P734"/>
<sequence length="40" mass="4881">MSQSCFPNIYWIDAVRPRVCLRCIYGLHKQLFDKPFWNSF</sequence>
<reference evidence="1" key="1">
    <citation type="submission" date="2018-02" db="EMBL/GenBank/DDBJ databases">
        <title>Rhizophora mucronata_Transcriptome.</title>
        <authorList>
            <person name="Meera S.P."/>
            <person name="Sreeshan A."/>
            <person name="Augustine A."/>
        </authorList>
    </citation>
    <scope>NUCLEOTIDE SEQUENCE</scope>
    <source>
        <tissue evidence="1">Leaf</tissue>
    </source>
</reference>
<protein>
    <submittedName>
        <fullName evidence="1">Uncharacterized protein</fullName>
    </submittedName>
</protein>